<gene>
    <name evidence="2" type="ORF">N6G96_03510</name>
</gene>
<accession>A0ABZ0Q5Q5</accession>
<name>A0ABZ0Q5Q5_9LACO</name>
<dbReference type="Proteomes" id="UP001302696">
    <property type="component" value="Chromosome"/>
</dbReference>
<dbReference type="InterPro" id="IPR016181">
    <property type="entry name" value="Acyl_CoA_acyltransferase"/>
</dbReference>
<evidence type="ECO:0000313" key="2">
    <source>
        <dbReference type="EMBL" id="WPC22299.1"/>
    </source>
</evidence>
<evidence type="ECO:0000259" key="1">
    <source>
        <dbReference type="PROSITE" id="PS51186"/>
    </source>
</evidence>
<dbReference type="InterPro" id="IPR051531">
    <property type="entry name" value="N-acetyltransferase"/>
</dbReference>
<dbReference type="RefSeq" id="WP_057771833.1">
    <property type="nucleotide sequence ID" value="NZ_CP019981.1"/>
</dbReference>
<dbReference type="InterPro" id="IPR000182">
    <property type="entry name" value="GNAT_dom"/>
</dbReference>
<reference evidence="3" key="1">
    <citation type="submission" date="2024-06" db="EMBL/GenBank/DDBJ databases">
        <authorList>
            <person name="Chang H.C."/>
            <person name="Mun S.Y."/>
        </authorList>
    </citation>
    <scope>NUCLEOTIDE SEQUENCE [LARGE SCALE GENOMIC DNA]</scope>
    <source>
        <strain evidence="3">KT1</strain>
    </source>
</reference>
<organism evidence="2 3">
    <name type="scientific">Pediococcus inopinatus</name>
    <dbReference type="NCBI Taxonomy" id="114090"/>
    <lineage>
        <taxon>Bacteria</taxon>
        <taxon>Bacillati</taxon>
        <taxon>Bacillota</taxon>
        <taxon>Bacilli</taxon>
        <taxon>Lactobacillales</taxon>
        <taxon>Lactobacillaceae</taxon>
        <taxon>Pediococcus</taxon>
    </lineage>
</organism>
<dbReference type="Gene3D" id="3.40.630.30">
    <property type="match status" value="1"/>
</dbReference>
<feature type="domain" description="N-acetyltransferase" evidence="1">
    <location>
        <begin position="10"/>
        <end position="175"/>
    </location>
</feature>
<dbReference type="PANTHER" id="PTHR43792">
    <property type="entry name" value="GNAT FAMILY, PUTATIVE (AFU_ORTHOLOGUE AFUA_3G00765)-RELATED-RELATED"/>
    <property type="match status" value="1"/>
</dbReference>
<dbReference type="SUPFAM" id="SSF55729">
    <property type="entry name" value="Acyl-CoA N-acyltransferases (Nat)"/>
    <property type="match status" value="1"/>
</dbReference>
<dbReference type="Pfam" id="PF13302">
    <property type="entry name" value="Acetyltransf_3"/>
    <property type="match status" value="1"/>
</dbReference>
<keyword evidence="3" id="KW-1185">Reference proteome</keyword>
<sequence length="186" mass="21350">MNNKILTPRLNLRPFTTTDLFKLREIVENAEIAKRAGFRVSNSAFESNFFLQQLMQTNIWAITLKQSADVIGSIGLYSVSDKTHEPDPLKFEIGYMLNQDFWGTGYMKEAVYYVLQQAFQENPAYTVLASTYTENKRSKLLLEHLGFEMTGQHTLLASVLNPDPKQETYYELTEKGFREGGNYATH</sequence>
<dbReference type="PROSITE" id="PS51186">
    <property type="entry name" value="GNAT"/>
    <property type="match status" value="1"/>
</dbReference>
<dbReference type="EMBL" id="CP104778">
    <property type="protein sequence ID" value="WPC22299.1"/>
    <property type="molecule type" value="Genomic_DNA"/>
</dbReference>
<proteinExistence type="predicted"/>
<evidence type="ECO:0000313" key="3">
    <source>
        <dbReference type="Proteomes" id="UP001302696"/>
    </source>
</evidence>
<protein>
    <submittedName>
        <fullName evidence="2">GNAT family N-acetyltransferase</fullName>
    </submittedName>
</protein>